<proteinExistence type="predicted"/>
<gene>
    <name evidence="5" type="ORF">F6450_13480</name>
</gene>
<reference evidence="5 6" key="1">
    <citation type="submission" date="2019-09" db="EMBL/GenBank/DDBJ databases">
        <title>Photobacterium damselae subsp. damselae CDC-2227-81, a human clinical isolate.</title>
        <authorList>
            <person name="Osorio C.R."/>
        </authorList>
    </citation>
    <scope>NUCLEOTIDE SEQUENCE [LARGE SCALE GENOMIC DNA]</scope>
    <source>
        <strain evidence="5 6">CDC-2227-81</strain>
    </source>
</reference>
<keyword evidence="2" id="KW-0238">DNA-binding</keyword>
<dbReference type="RefSeq" id="WP_151182947.1">
    <property type="nucleotide sequence ID" value="NZ_VZUQ01000071.1"/>
</dbReference>
<keyword evidence="1" id="KW-0805">Transcription regulation</keyword>
<evidence type="ECO:0000256" key="3">
    <source>
        <dbReference type="ARBA" id="ARBA00023163"/>
    </source>
</evidence>
<accession>A0AAD3ZUS9</accession>
<protein>
    <submittedName>
        <fullName evidence="5">Response regulator transcription factor</fullName>
    </submittedName>
</protein>
<dbReference type="InterPro" id="IPR000792">
    <property type="entry name" value="Tscrpt_reg_LuxR_C"/>
</dbReference>
<name>A0AAD3ZUS9_PHODD</name>
<dbReference type="PROSITE" id="PS50043">
    <property type="entry name" value="HTH_LUXR_2"/>
    <property type="match status" value="1"/>
</dbReference>
<dbReference type="CDD" id="cd06170">
    <property type="entry name" value="LuxR_C_like"/>
    <property type="match status" value="1"/>
</dbReference>
<dbReference type="InterPro" id="IPR016032">
    <property type="entry name" value="Sig_transdc_resp-reg_C-effctor"/>
</dbReference>
<dbReference type="Gene3D" id="3.40.50.2300">
    <property type="match status" value="1"/>
</dbReference>
<dbReference type="GO" id="GO:0006355">
    <property type="term" value="P:regulation of DNA-templated transcription"/>
    <property type="evidence" value="ECO:0007669"/>
    <property type="project" value="InterPro"/>
</dbReference>
<evidence type="ECO:0000313" key="6">
    <source>
        <dbReference type="Proteomes" id="UP000480943"/>
    </source>
</evidence>
<evidence type="ECO:0000256" key="2">
    <source>
        <dbReference type="ARBA" id="ARBA00023125"/>
    </source>
</evidence>
<dbReference type="Pfam" id="PF00196">
    <property type="entry name" value="GerE"/>
    <property type="match status" value="1"/>
</dbReference>
<dbReference type="PROSITE" id="PS00622">
    <property type="entry name" value="HTH_LUXR_1"/>
    <property type="match status" value="1"/>
</dbReference>
<dbReference type="InterPro" id="IPR036388">
    <property type="entry name" value="WH-like_DNA-bd_sf"/>
</dbReference>
<dbReference type="PANTHER" id="PTHR44688:SF25">
    <property type="entry name" value="HTH LUXR-TYPE DOMAIN-CONTAINING PROTEIN"/>
    <property type="match status" value="1"/>
</dbReference>
<comment type="caution">
    <text evidence="5">The sequence shown here is derived from an EMBL/GenBank/DDBJ whole genome shotgun (WGS) entry which is preliminary data.</text>
</comment>
<keyword evidence="3" id="KW-0804">Transcription</keyword>
<dbReference type="Gene3D" id="1.10.10.10">
    <property type="entry name" value="Winged helix-like DNA-binding domain superfamily/Winged helix DNA-binding domain"/>
    <property type="match status" value="1"/>
</dbReference>
<dbReference type="SMART" id="SM00421">
    <property type="entry name" value="HTH_LUXR"/>
    <property type="match status" value="1"/>
</dbReference>
<dbReference type="PANTHER" id="PTHR44688">
    <property type="entry name" value="DNA-BINDING TRANSCRIPTIONAL ACTIVATOR DEVR_DOSR"/>
    <property type="match status" value="1"/>
</dbReference>
<evidence type="ECO:0000313" key="5">
    <source>
        <dbReference type="EMBL" id="KAB1179372.1"/>
    </source>
</evidence>
<dbReference type="AlphaFoldDB" id="A0AAD3ZUS9"/>
<dbReference type="EMBL" id="VZUQ01000071">
    <property type="protein sequence ID" value="KAB1179372.1"/>
    <property type="molecule type" value="Genomic_DNA"/>
</dbReference>
<dbReference type="SUPFAM" id="SSF46894">
    <property type="entry name" value="C-terminal effector domain of the bipartite response regulators"/>
    <property type="match status" value="1"/>
</dbReference>
<evidence type="ECO:0000259" key="4">
    <source>
        <dbReference type="PROSITE" id="PS50043"/>
    </source>
</evidence>
<organism evidence="5 6">
    <name type="scientific">Photobacterium damselae subsp. damselae</name>
    <name type="common">Listonella damsela</name>
    <dbReference type="NCBI Taxonomy" id="85581"/>
    <lineage>
        <taxon>Bacteria</taxon>
        <taxon>Pseudomonadati</taxon>
        <taxon>Pseudomonadota</taxon>
        <taxon>Gammaproteobacteria</taxon>
        <taxon>Vibrionales</taxon>
        <taxon>Vibrionaceae</taxon>
        <taxon>Photobacterium</taxon>
    </lineage>
</organism>
<feature type="domain" description="HTH luxR-type" evidence="4">
    <location>
        <begin position="150"/>
        <end position="215"/>
    </location>
</feature>
<sequence>MSVKDKKILLIGLNNMHTELIISQLAKNNMKEVCFKSASHLSLDNQNSKFHLTLVDYQALKPDSQTMIFLTNPRQKMPILLFNVTNEIPIDTLLTWPQVKGFLSPTASIEHLTKSIEVVLDQGLWFPRHTLELMLEHYRSYKDLNSYHTQQPAIPLLTRREKQILSLLTDGKSNMEIAEKLFVAETTVKSHVYNLYKKLDVKCRKEAIYKVTQLNSVGTV</sequence>
<evidence type="ECO:0000256" key="1">
    <source>
        <dbReference type="ARBA" id="ARBA00023015"/>
    </source>
</evidence>
<dbReference type="Proteomes" id="UP000480943">
    <property type="component" value="Unassembled WGS sequence"/>
</dbReference>
<dbReference type="GO" id="GO:0003677">
    <property type="term" value="F:DNA binding"/>
    <property type="evidence" value="ECO:0007669"/>
    <property type="project" value="UniProtKB-KW"/>
</dbReference>
<dbReference type="PRINTS" id="PR00038">
    <property type="entry name" value="HTHLUXR"/>
</dbReference>